<feature type="domain" description="ABC3 transporter permease C-terminal" evidence="7">
    <location>
        <begin position="705"/>
        <end position="812"/>
    </location>
</feature>
<feature type="transmembrane region" description="Helical" evidence="6">
    <location>
        <begin position="21"/>
        <end position="44"/>
    </location>
</feature>
<dbReference type="InterPro" id="IPR025857">
    <property type="entry name" value="MacB_PCD"/>
</dbReference>
<evidence type="ECO:0000256" key="2">
    <source>
        <dbReference type="ARBA" id="ARBA00022475"/>
    </source>
</evidence>
<feature type="transmembrane region" description="Helical" evidence="6">
    <location>
        <begin position="336"/>
        <end position="359"/>
    </location>
</feature>
<dbReference type="Pfam" id="PF12704">
    <property type="entry name" value="MacB_PCD"/>
    <property type="match status" value="2"/>
</dbReference>
<dbReference type="PANTHER" id="PTHR30572:SF18">
    <property type="entry name" value="ABC-TYPE MACROLIDE FAMILY EXPORT SYSTEM PERMEASE COMPONENT 2"/>
    <property type="match status" value="1"/>
</dbReference>
<dbReference type="GO" id="GO:0022857">
    <property type="term" value="F:transmembrane transporter activity"/>
    <property type="evidence" value="ECO:0007669"/>
    <property type="project" value="TreeGrafter"/>
</dbReference>
<feature type="domain" description="MacB-like periplasmic core" evidence="8">
    <location>
        <begin position="22"/>
        <end position="244"/>
    </location>
</feature>
<feature type="transmembrane region" description="Helical" evidence="6">
    <location>
        <begin position="756"/>
        <end position="776"/>
    </location>
</feature>
<evidence type="ECO:0000259" key="7">
    <source>
        <dbReference type="Pfam" id="PF02687"/>
    </source>
</evidence>
<feature type="transmembrane region" description="Helical" evidence="6">
    <location>
        <begin position="788"/>
        <end position="807"/>
    </location>
</feature>
<proteinExistence type="predicted"/>
<accession>A0A560HH07</accession>
<dbReference type="InterPro" id="IPR003838">
    <property type="entry name" value="ABC3_permease_C"/>
</dbReference>
<gene>
    <name evidence="9" type="ORF">FBZ90_10181</name>
</gene>
<dbReference type="OrthoDB" id="127188at2"/>
<evidence type="ECO:0000256" key="4">
    <source>
        <dbReference type="ARBA" id="ARBA00022989"/>
    </source>
</evidence>
<keyword evidence="5 6" id="KW-0472">Membrane</keyword>
<evidence type="ECO:0000256" key="3">
    <source>
        <dbReference type="ARBA" id="ARBA00022692"/>
    </source>
</evidence>
<feature type="transmembrane region" description="Helical" evidence="6">
    <location>
        <begin position="286"/>
        <end position="309"/>
    </location>
</feature>
<sequence length="824" mass="88784">MKMLGNFLRVAVRILVRDRMYTVLNVAGLAIGIAAASMLGLYVWHETHYDGFFSKADRIYRVDKTEFMPGREPVTYSSTPKPLAPLLPQDFPEIETSVRVHDEPVVVARDGSPFREHMQVVDPDFFRLFDLPFIAGDPATALAAPGTVVLTESLARKYFNGVDVLGRSLTLTNGISLTVSGVIRDLPTNTHLRRDAMLTNIRTRLGENVDGWFARMDTVWNSNFLQTYILVKPGTDPVALTARFPAFLSARDPNYLSTGTNKPSKALVLTGLTHIHTDPTGVPANLLGVLHGLEAVAAVVLGIAVVNFVNLSTSRSSLRVREVAVRKALGAPRSMLVGQFMVESVLLTLVAAVLAYVLLEVAMPASVAALGIRFDRAYLYSPWLLLAELLGVVAVGGVAGLYPALVLSRPTASVLLRGGPTAAGGAGVRALLVVAQFSAAILLAIATIVIFQQTRYVSSQQLGFNADGVLLLRELHQPEARAHIESFRQALLRIPGVAQAGAAFHAPSDGSDSTDNYHVPGTLDDGTIVFRSEYIGHDYLQAMGVRLLAGRLFDRAATADALRPPGSTVGEGGVTVRASDPPGRTAVLSWRAAQRLGFHTAEEAVGRQVIYDVDYPLTIIGVVDDVQFNSARVALQPTAFLLDESGLDVMAVRLTPAADAATLAAIDRLWRDSFPTIPVNREFLDDHVRDAYAAELRQGTLLAGFTGLAILIACLGLFGLAAFTAQRRTKEIGLRKVLGAGVPDIMRLLVWQFSKPVMVANLIAWPLAWLGLSHWLQGYAYRIALNPLVFALAGLAALLIAWVTVAGHAARVAAAKPVDALRYE</sequence>
<evidence type="ECO:0000259" key="8">
    <source>
        <dbReference type="Pfam" id="PF12704"/>
    </source>
</evidence>
<evidence type="ECO:0000256" key="5">
    <source>
        <dbReference type="ARBA" id="ARBA00023136"/>
    </source>
</evidence>
<evidence type="ECO:0000256" key="6">
    <source>
        <dbReference type="SAM" id="Phobius"/>
    </source>
</evidence>
<dbReference type="InterPro" id="IPR050250">
    <property type="entry name" value="Macrolide_Exporter_MacB"/>
</dbReference>
<keyword evidence="4 6" id="KW-1133">Transmembrane helix</keyword>
<feature type="transmembrane region" description="Helical" evidence="6">
    <location>
        <begin position="379"/>
        <end position="407"/>
    </location>
</feature>
<dbReference type="PANTHER" id="PTHR30572">
    <property type="entry name" value="MEMBRANE COMPONENT OF TRANSPORTER-RELATED"/>
    <property type="match status" value="1"/>
</dbReference>
<dbReference type="RefSeq" id="WP_145728927.1">
    <property type="nucleotide sequence ID" value="NZ_VITR01000001.1"/>
</dbReference>
<organism evidence="9 10">
    <name type="scientific">Nitrospirillum amazonense</name>
    <dbReference type="NCBI Taxonomy" id="28077"/>
    <lineage>
        <taxon>Bacteria</taxon>
        <taxon>Pseudomonadati</taxon>
        <taxon>Pseudomonadota</taxon>
        <taxon>Alphaproteobacteria</taxon>
        <taxon>Rhodospirillales</taxon>
        <taxon>Azospirillaceae</taxon>
        <taxon>Nitrospirillum</taxon>
    </lineage>
</organism>
<evidence type="ECO:0000256" key="1">
    <source>
        <dbReference type="ARBA" id="ARBA00004651"/>
    </source>
</evidence>
<name>A0A560HH07_9PROT</name>
<keyword evidence="10" id="KW-1185">Reference proteome</keyword>
<feature type="transmembrane region" description="Helical" evidence="6">
    <location>
        <begin position="428"/>
        <end position="451"/>
    </location>
</feature>
<comment type="subcellular location">
    <subcellularLocation>
        <location evidence="1">Cell membrane</location>
        <topology evidence="1">Multi-pass membrane protein</topology>
    </subcellularLocation>
</comment>
<comment type="caution">
    <text evidence="9">The sequence shown here is derived from an EMBL/GenBank/DDBJ whole genome shotgun (WGS) entry which is preliminary data.</text>
</comment>
<keyword evidence="2" id="KW-1003">Cell membrane</keyword>
<protein>
    <submittedName>
        <fullName evidence="9">Putative ABC transport system permease protein</fullName>
    </submittedName>
</protein>
<dbReference type="Proteomes" id="UP000315751">
    <property type="component" value="Unassembled WGS sequence"/>
</dbReference>
<evidence type="ECO:0000313" key="9">
    <source>
        <dbReference type="EMBL" id="TWB45748.1"/>
    </source>
</evidence>
<feature type="transmembrane region" description="Helical" evidence="6">
    <location>
        <begin position="701"/>
        <end position="725"/>
    </location>
</feature>
<dbReference type="Pfam" id="PF02687">
    <property type="entry name" value="FtsX"/>
    <property type="match status" value="2"/>
</dbReference>
<feature type="domain" description="MacB-like periplasmic core" evidence="8">
    <location>
        <begin position="443"/>
        <end position="665"/>
    </location>
</feature>
<reference evidence="9 10" key="1">
    <citation type="submission" date="2019-06" db="EMBL/GenBank/DDBJ databases">
        <title>Genomic Encyclopedia of Type Strains, Phase IV (KMG-V): Genome sequencing to study the core and pangenomes of soil and plant-associated prokaryotes.</title>
        <authorList>
            <person name="Whitman W."/>
        </authorList>
    </citation>
    <scope>NUCLEOTIDE SEQUENCE [LARGE SCALE GENOMIC DNA]</scope>
    <source>
        <strain evidence="9 10">BR 11622</strain>
    </source>
</reference>
<dbReference type="GO" id="GO:0005886">
    <property type="term" value="C:plasma membrane"/>
    <property type="evidence" value="ECO:0007669"/>
    <property type="project" value="UniProtKB-SubCell"/>
</dbReference>
<dbReference type="EMBL" id="VITR01000001">
    <property type="protein sequence ID" value="TWB45748.1"/>
    <property type="molecule type" value="Genomic_DNA"/>
</dbReference>
<feature type="domain" description="ABC3 transporter permease C-terminal" evidence="7">
    <location>
        <begin position="296"/>
        <end position="409"/>
    </location>
</feature>
<evidence type="ECO:0000313" key="10">
    <source>
        <dbReference type="Proteomes" id="UP000315751"/>
    </source>
</evidence>
<dbReference type="AlphaFoldDB" id="A0A560HH07"/>
<keyword evidence="3 6" id="KW-0812">Transmembrane</keyword>